<sequence>MPQPAAVAAEAPPPPPQPLPLRRHWYCEILEASARSVVADWRAKVEWLEALPQPPGYERHSDVCNAAAGRPDALERLRWLRSRGFPVSCRSAWAAARAGNVAALEYVLAEGVHMEEDLATLAAKEGRLEVLAMLHARSCPMDPMAVASQAAEGGHLAVLAWAVEALGVDVAAVPGLADQAASTGNVELVAWLRGRGCAWSEDTFLAVAESGCEEALELLVAGCCPMGENGEPYLAAARNSDPHTLHVLQRLGCPWGPAGRVFTAYLKCCWRGSALTEASAPHM</sequence>
<reference evidence="2" key="1">
    <citation type="journal article" date="2016" name="Nat. Commun.">
        <title>The Gonium pectorale genome demonstrates co-option of cell cycle regulation during the evolution of multicellularity.</title>
        <authorList>
            <person name="Hanschen E.R."/>
            <person name="Marriage T.N."/>
            <person name="Ferris P.J."/>
            <person name="Hamaji T."/>
            <person name="Toyoda A."/>
            <person name="Fujiyama A."/>
            <person name="Neme R."/>
            <person name="Noguchi H."/>
            <person name="Minakuchi Y."/>
            <person name="Suzuki M."/>
            <person name="Kawai-Toyooka H."/>
            <person name="Smith D.R."/>
            <person name="Sparks H."/>
            <person name="Anderson J."/>
            <person name="Bakaric R."/>
            <person name="Luria V."/>
            <person name="Karger A."/>
            <person name="Kirschner M.W."/>
            <person name="Durand P.M."/>
            <person name="Michod R.E."/>
            <person name="Nozaki H."/>
            <person name="Olson B.J."/>
        </authorList>
    </citation>
    <scope>NUCLEOTIDE SEQUENCE [LARGE SCALE GENOMIC DNA]</scope>
    <source>
        <strain evidence="2">NIES-2863</strain>
    </source>
</reference>
<dbReference type="PANTHER" id="PTHR12393">
    <property type="entry name" value="SPHINGOMYELIN PHOSPHODIESTERASE RELATED"/>
    <property type="match status" value="1"/>
</dbReference>
<proteinExistence type="predicted"/>
<evidence type="ECO:0008006" key="3">
    <source>
        <dbReference type="Google" id="ProtNLM"/>
    </source>
</evidence>
<dbReference type="GO" id="GO:0005783">
    <property type="term" value="C:endoplasmic reticulum"/>
    <property type="evidence" value="ECO:0007669"/>
    <property type="project" value="TreeGrafter"/>
</dbReference>
<organism evidence="1 2">
    <name type="scientific">Gonium pectorale</name>
    <name type="common">Green alga</name>
    <dbReference type="NCBI Taxonomy" id="33097"/>
    <lineage>
        <taxon>Eukaryota</taxon>
        <taxon>Viridiplantae</taxon>
        <taxon>Chlorophyta</taxon>
        <taxon>core chlorophytes</taxon>
        <taxon>Chlorophyceae</taxon>
        <taxon>CS clade</taxon>
        <taxon>Chlamydomonadales</taxon>
        <taxon>Volvocaceae</taxon>
        <taxon>Gonium</taxon>
    </lineage>
</organism>
<keyword evidence="2" id="KW-1185">Reference proteome</keyword>
<gene>
    <name evidence="1" type="ORF">GPECTOR_85g353</name>
</gene>
<dbReference type="GO" id="GO:0016020">
    <property type="term" value="C:membrane"/>
    <property type="evidence" value="ECO:0007669"/>
    <property type="project" value="TreeGrafter"/>
</dbReference>
<name>A0A150G182_GONPE</name>
<evidence type="ECO:0000313" key="1">
    <source>
        <dbReference type="EMBL" id="KXZ43623.1"/>
    </source>
</evidence>
<dbReference type="SUPFAM" id="SSF140860">
    <property type="entry name" value="Pseudo ankyrin repeat-like"/>
    <property type="match status" value="1"/>
</dbReference>
<dbReference type="GO" id="GO:0046513">
    <property type="term" value="P:ceramide biosynthetic process"/>
    <property type="evidence" value="ECO:0007669"/>
    <property type="project" value="TreeGrafter"/>
</dbReference>
<comment type="caution">
    <text evidence="1">The sequence shown here is derived from an EMBL/GenBank/DDBJ whole genome shotgun (WGS) entry which is preliminary data.</text>
</comment>
<protein>
    <recommendedName>
        <fullName evidence="3">Ankyrin repeat domain-containing protein</fullName>
    </recommendedName>
</protein>
<dbReference type="AlphaFoldDB" id="A0A150G182"/>
<dbReference type="EMBL" id="LSYV01000086">
    <property type="protein sequence ID" value="KXZ43623.1"/>
    <property type="molecule type" value="Genomic_DNA"/>
</dbReference>
<evidence type="ECO:0000313" key="2">
    <source>
        <dbReference type="Proteomes" id="UP000075714"/>
    </source>
</evidence>
<dbReference type="Proteomes" id="UP000075714">
    <property type="component" value="Unassembled WGS sequence"/>
</dbReference>
<dbReference type="InterPro" id="IPR036770">
    <property type="entry name" value="Ankyrin_rpt-contain_sf"/>
</dbReference>
<dbReference type="GO" id="GO:0071944">
    <property type="term" value="C:cell periphery"/>
    <property type="evidence" value="ECO:0007669"/>
    <property type="project" value="TreeGrafter"/>
</dbReference>
<dbReference type="GO" id="GO:0004620">
    <property type="term" value="F:phospholipase activity"/>
    <property type="evidence" value="ECO:0007669"/>
    <property type="project" value="TreeGrafter"/>
</dbReference>
<accession>A0A150G182</accession>
<dbReference type="GO" id="GO:0030149">
    <property type="term" value="P:sphingolipid catabolic process"/>
    <property type="evidence" value="ECO:0007669"/>
    <property type="project" value="TreeGrafter"/>
</dbReference>
<dbReference type="PANTHER" id="PTHR12393:SF6">
    <property type="entry name" value="SPHINGOMYELIN PHOSPHODIESTERASE 2"/>
    <property type="match status" value="1"/>
</dbReference>
<dbReference type="OrthoDB" id="63514at2759"/>
<dbReference type="Gene3D" id="1.25.40.20">
    <property type="entry name" value="Ankyrin repeat-containing domain"/>
    <property type="match status" value="1"/>
</dbReference>